<organism evidence="1 2">
    <name type="scientific">Centaurea solstitialis</name>
    <name type="common">yellow star-thistle</name>
    <dbReference type="NCBI Taxonomy" id="347529"/>
    <lineage>
        <taxon>Eukaryota</taxon>
        <taxon>Viridiplantae</taxon>
        <taxon>Streptophyta</taxon>
        <taxon>Embryophyta</taxon>
        <taxon>Tracheophyta</taxon>
        <taxon>Spermatophyta</taxon>
        <taxon>Magnoliopsida</taxon>
        <taxon>eudicotyledons</taxon>
        <taxon>Gunneridae</taxon>
        <taxon>Pentapetalae</taxon>
        <taxon>asterids</taxon>
        <taxon>campanulids</taxon>
        <taxon>Asterales</taxon>
        <taxon>Asteraceae</taxon>
        <taxon>Carduoideae</taxon>
        <taxon>Cardueae</taxon>
        <taxon>Centaureinae</taxon>
        <taxon>Centaurea</taxon>
    </lineage>
</organism>
<dbReference type="Proteomes" id="UP001172457">
    <property type="component" value="Chromosome 1"/>
</dbReference>
<name>A0AA38U1D3_9ASTR</name>
<protein>
    <submittedName>
        <fullName evidence="1">Uncharacterized protein</fullName>
    </submittedName>
</protein>
<proteinExistence type="predicted"/>
<accession>A0AA38U1D3</accession>
<dbReference type="EMBL" id="JARYMX010000001">
    <property type="protein sequence ID" value="KAJ9564745.1"/>
    <property type="molecule type" value="Genomic_DNA"/>
</dbReference>
<gene>
    <name evidence="1" type="ORF">OSB04_000711</name>
</gene>
<sequence>MFECLKCLSRIRNFDFRIGKWAGLVVMLTSFPFESEIRSLSFSESGIGVFRIGNGGIPNRGTLDEVYGRTVRIYSGVARGREKGKDKGLSACKYSIRENYDFNTFLDTSWLVLFGSFRDGVRLFLQQYGHM</sequence>
<reference evidence="1" key="1">
    <citation type="submission" date="2023-03" db="EMBL/GenBank/DDBJ databases">
        <title>Chromosome-scale reference genome and RAD-based genetic map of yellow starthistle (Centaurea solstitialis) reveal putative structural variation and QTLs associated with invader traits.</title>
        <authorList>
            <person name="Reatini B."/>
            <person name="Cang F.A."/>
            <person name="Jiang Q."/>
            <person name="Mckibben M.T.W."/>
            <person name="Barker M.S."/>
            <person name="Rieseberg L.H."/>
            <person name="Dlugosch K.M."/>
        </authorList>
    </citation>
    <scope>NUCLEOTIDE SEQUENCE</scope>
    <source>
        <strain evidence="1">CAN-66</strain>
        <tissue evidence="1">Leaf</tissue>
    </source>
</reference>
<dbReference type="AlphaFoldDB" id="A0AA38U1D3"/>
<keyword evidence="2" id="KW-1185">Reference proteome</keyword>
<evidence type="ECO:0000313" key="1">
    <source>
        <dbReference type="EMBL" id="KAJ9564745.1"/>
    </source>
</evidence>
<evidence type="ECO:0000313" key="2">
    <source>
        <dbReference type="Proteomes" id="UP001172457"/>
    </source>
</evidence>
<comment type="caution">
    <text evidence="1">The sequence shown here is derived from an EMBL/GenBank/DDBJ whole genome shotgun (WGS) entry which is preliminary data.</text>
</comment>